<protein>
    <submittedName>
        <fullName evidence="2">Uncharacterized protein</fullName>
    </submittedName>
</protein>
<gene>
    <name evidence="2" type="ORF">EFK50_10485</name>
</gene>
<proteinExistence type="predicted"/>
<evidence type="ECO:0000256" key="1">
    <source>
        <dbReference type="SAM" id="MobiDB-lite"/>
    </source>
</evidence>
<feature type="region of interest" description="Disordered" evidence="1">
    <location>
        <begin position="46"/>
        <end position="117"/>
    </location>
</feature>
<sequence length="117" mass="12672">MRFNVGTCRRVIRRLEPTEIESRHQGDLRAQGCPWCRGCCGGDRLRRRGDGLRRRGPAQADPEQAAGRPGEGPGRPEGRRRRRHPRGPGAGAERPGSGGPAGRGGLGGLQRRPVAPR</sequence>
<reference evidence="2 3" key="1">
    <citation type="submission" date="2018-11" db="EMBL/GenBank/DDBJ databases">
        <authorList>
            <person name="Li F."/>
        </authorList>
    </citation>
    <scope>NUCLEOTIDE SEQUENCE [LARGE SCALE GENOMIC DNA]</scope>
    <source>
        <strain evidence="2 3">Gsoil 097</strain>
    </source>
</reference>
<dbReference type="EMBL" id="RJSE01000007">
    <property type="protein sequence ID" value="RNL62210.1"/>
    <property type="molecule type" value="Genomic_DNA"/>
</dbReference>
<comment type="caution">
    <text evidence="2">The sequence shown here is derived from an EMBL/GenBank/DDBJ whole genome shotgun (WGS) entry which is preliminary data.</text>
</comment>
<evidence type="ECO:0000313" key="2">
    <source>
        <dbReference type="EMBL" id="RNL62210.1"/>
    </source>
</evidence>
<accession>A0A3N0CFH2</accession>
<organism evidence="2 3">
    <name type="scientific">Nocardioides marmoriginsengisoli</name>
    <dbReference type="NCBI Taxonomy" id="661483"/>
    <lineage>
        <taxon>Bacteria</taxon>
        <taxon>Bacillati</taxon>
        <taxon>Actinomycetota</taxon>
        <taxon>Actinomycetes</taxon>
        <taxon>Propionibacteriales</taxon>
        <taxon>Nocardioidaceae</taxon>
        <taxon>Nocardioides</taxon>
    </lineage>
</organism>
<feature type="compositionally biased region" description="Gly residues" evidence="1">
    <location>
        <begin position="96"/>
        <end position="108"/>
    </location>
</feature>
<name>A0A3N0CFH2_9ACTN</name>
<keyword evidence="3" id="KW-1185">Reference proteome</keyword>
<evidence type="ECO:0000313" key="3">
    <source>
        <dbReference type="Proteomes" id="UP000267128"/>
    </source>
</evidence>
<dbReference type="Proteomes" id="UP000267128">
    <property type="component" value="Unassembled WGS sequence"/>
</dbReference>
<dbReference type="AlphaFoldDB" id="A0A3N0CFH2"/>